<name>A0AA42CH31_9HYPH</name>
<accession>A0AA42CH31</accession>
<evidence type="ECO:0000313" key="3">
    <source>
        <dbReference type="Proteomes" id="UP001165667"/>
    </source>
</evidence>
<dbReference type="Proteomes" id="UP001165667">
    <property type="component" value="Unassembled WGS sequence"/>
</dbReference>
<dbReference type="RefSeq" id="WP_282583186.1">
    <property type="nucleotide sequence ID" value="NZ_JAMOIM010000001.1"/>
</dbReference>
<reference evidence="2" key="1">
    <citation type="submission" date="2022-05" db="EMBL/GenBank/DDBJ databases">
        <authorList>
            <person name="Pankratov T."/>
        </authorList>
    </citation>
    <scope>NUCLEOTIDE SEQUENCE</scope>
    <source>
        <strain evidence="2">BP6-180914</strain>
    </source>
</reference>
<proteinExistence type="predicted"/>
<sequence>MTRAADKQLPVFDRGGQGPLSNPDNEPSGVVGGMTSNIPTDDLDENLAEAEKSRPDLPDETVDGLDDTDEEVRHQAEDLPLDTPGSL</sequence>
<dbReference type="AlphaFoldDB" id="A0AA42CH31"/>
<comment type="caution">
    <text evidence="2">The sequence shown here is derived from an EMBL/GenBank/DDBJ whole genome shotgun (WGS) entry which is preliminary data.</text>
</comment>
<dbReference type="EMBL" id="JAMOIM010000001">
    <property type="protein sequence ID" value="MCW6506844.1"/>
    <property type="molecule type" value="Genomic_DNA"/>
</dbReference>
<evidence type="ECO:0000313" key="2">
    <source>
        <dbReference type="EMBL" id="MCW6506844.1"/>
    </source>
</evidence>
<protein>
    <submittedName>
        <fullName evidence="2">Uncharacterized protein</fullName>
    </submittedName>
</protein>
<keyword evidence="3" id="KW-1185">Reference proteome</keyword>
<feature type="compositionally biased region" description="Acidic residues" evidence="1">
    <location>
        <begin position="58"/>
        <end position="70"/>
    </location>
</feature>
<organism evidence="2 3">
    <name type="scientific">Lichenifustis flavocetrariae</name>
    <dbReference type="NCBI Taxonomy" id="2949735"/>
    <lineage>
        <taxon>Bacteria</taxon>
        <taxon>Pseudomonadati</taxon>
        <taxon>Pseudomonadota</taxon>
        <taxon>Alphaproteobacteria</taxon>
        <taxon>Hyphomicrobiales</taxon>
        <taxon>Lichenihabitantaceae</taxon>
        <taxon>Lichenifustis</taxon>
    </lineage>
</organism>
<gene>
    <name evidence="2" type="ORF">M8523_02265</name>
</gene>
<evidence type="ECO:0000256" key="1">
    <source>
        <dbReference type="SAM" id="MobiDB-lite"/>
    </source>
</evidence>
<feature type="region of interest" description="Disordered" evidence="1">
    <location>
        <begin position="1"/>
        <end position="87"/>
    </location>
</feature>